<name>A0ABV3MDM2_9ENTE</name>
<comment type="caution">
    <text evidence="2">The sequence shown here is derived from an EMBL/GenBank/DDBJ whole genome shotgun (WGS) entry which is preliminary data.</text>
</comment>
<sequence length="180" mass="20865">MNEKSKKWFVSLTGLFGGIIVSWIGTYIYNATNMEGGLDSIVASIKNHFTNYPYTYAVRVTELPFFIRYGPAFGSVIVGVVSTFILKLIKNKDKDFWVYFGLFFYLSIGLGFIIYNNPLKSQYEWITKERNNIEIIKPVISDSEYNVLVSEYYQIKSKDNFEDLKNKIKNTADDHRLSLQ</sequence>
<evidence type="ECO:0000313" key="2">
    <source>
        <dbReference type="EMBL" id="MEW3466536.1"/>
    </source>
</evidence>
<keyword evidence="3" id="KW-1185">Reference proteome</keyword>
<organism evidence="2 3">
    <name type="scientific">Enterococcus entomosocium</name>
    <dbReference type="NCBI Taxonomy" id="3034352"/>
    <lineage>
        <taxon>Bacteria</taxon>
        <taxon>Bacillati</taxon>
        <taxon>Bacillota</taxon>
        <taxon>Bacilli</taxon>
        <taxon>Lactobacillales</taxon>
        <taxon>Enterococcaceae</taxon>
        <taxon>Enterococcus</taxon>
    </lineage>
</organism>
<reference evidence="2 3" key="1">
    <citation type="submission" date="2024-05" db="EMBL/GenBank/DDBJ databases">
        <title>Human gut microbiome strain richness.</title>
        <authorList>
            <person name="Chen-Liaw A."/>
        </authorList>
    </citation>
    <scope>NUCLEOTIDE SEQUENCE [LARGE SCALE GENOMIC DNA]</scope>
    <source>
        <strain evidence="2 3">J1100102st1_G3_J1100102_180507</strain>
    </source>
</reference>
<keyword evidence="1" id="KW-0812">Transmembrane</keyword>
<feature type="transmembrane region" description="Helical" evidence="1">
    <location>
        <begin position="9"/>
        <end position="29"/>
    </location>
</feature>
<proteinExistence type="predicted"/>
<keyword evidence="1" id="KW-0472">Membrane</keyword>
<gene>
    <name evidence="2" type="ORF">AB1I55_10575</name>
</gene>
<dbReference type="EMBL" id="JBFDTB010000016">
    <property type="protein sequence ID" value="MEW3466536.1"/>
    <property type="molecule type" value="Genomic_DNA"/>
</dbReference>
<protein>
    <submittedName>
        <fullName evidence="2">Uncharacterized protein</fullName>
    </submittedName>
</protein>
<feature type="transmembrane region" description="Helical" evidence="1">
    <location>
        <begin position="96"/>
        <end position="115"/>
    </location>
</feature>
<evidence type="ECO:0000313" key="3">
    <source>
        <dbReference type="Proteomes" id="UP001554047"/>
    </source>
</evidence>
<evidence type="ECO:0000256" key="1">
    <source>
        <dbReference type="SAM" id="Phobius"/>
    </source>
</evidence>
<dbReference type="Proteomes" id="UP001554047">
    <property type="component" value="Unassembled WGS sequence"/>
</dbReference>
<feature type="transmembrane region" description="Helical" evidence="1">
    <location>
        <begin position="69"/>
        <end position="89"/>
    </location>
</feature>
<dbReference type="RefSeq" id="WP_366950525.1">
    <property type="nucleotide sequence ID" value="NZ_JBFDTA010000018.1"/>
</dbReference>
<keyword evidence="1" id="KW-1133">Transmembrane helix</keyword>
<accession>A0ABV3MDM2</accession>